<accession>A0AAE0FNR8</accession>
<keyword evidence="2" id="KW-0812">Transmembrane</keyword>
<comment type="caution">
    <text evidence="3">The sequence shown here is derived from an EMBL/GenBank/DDBJ whole genome shotgun (WGS) entry which is preliminary data.</text>
</comment>
<dbReference type="Proteomes" id="UP001190700">
    <property type="component" value="Unassembled WGS sequence"/>
</dbReference>
<keyword evidence="2" id="KW-1133">Transmembrane helix</keyword>
<organism evidence="3 4">
    <name type="scientific">Cymbomonas tetramitiformis</name>
    <dbReference type="NCBI Taxonomy" id="36881"/>
    <lineage>
        <taxon>Eukaryota</taxon>
        <taxon>Viridiplantae</taxon>
        <taxon>Chlorophyta</taxon>
        <taxon>Pyramimonadophyceae</taxon>
        <taxon>Pyramimonadales</taxon>
        <taxon>Pyramimonadaceae</taxon>
        <taxon>Cymbomonas</taxon>
    </lineage>
</organism>
<evidence type="ECO:0000313" key="4">
    <source>
        <dbReference type="Proteomes" id="UP001190700"/>
    </source>
</evidence>
<dbReference type="AlphaFoldDB" id="A0AAE0FNR8"/>
<proteinExistence type="predicted"/>
<feature type="compositionally biased region" description="Basic and acidic residues" evidence="1">
    <location>
        <begin position="143"/>
        <end position="155"/>
    </location>
</feature>
<feature type="transmembrane region" description="Helical" evidence="2">
    <location>
        <begin position="266"/>
        <end position="288"/>
    </location>
</feature>
<evidence type="ECO:0000256" key="2">
    <source>
        <dbReference type="SAM" id="Phobius"/>
    </source>
</evidence>
<feature type="transmembrane region" description="Helical" evidence="2">
    <location>
        <begin position="239"/>
        <end position="260"/>
    </location>
</feature>
<evidence type="ECO:0000256" key="1">
    <source>
        <dbReference type="SAM" id="MobiDB-lite"/>
    </source>
</evidence>
<feature type="region of interest" description="Disordered" evidence="1">
    <location>
        <begin position="111"/>
        <end position="171"/>
    </location>
</feature>
<sequence length="289" mass="30994">MMSGSMAIFLRAQCILDRGTALPRDGVERVINVKKIICKLHIIREIAKHMEKLLQLEPVMVRTSLEDLKDWASGLGQTTKALIRAAESYGTPIFDITGGWGTDDGPYSDHFGPTYSSYSDSDSDYVDDPADRDDSGYMPDLDSSDHGDSPADQDHSGSMPNLASSSDSDSGQEDGDLLYSLLACLTLGGLCPTLSRFLTLTLMGCLTPVNPSPIWTQAPARIMMLILCPLTTGNMVTTLVTTVVTTLVTALVITLVTALVTTLVTALVTTLVTALVTTLVTALVTTTLW</sequence>
<name>A0AAE0FNR8_9CHLO</name>
<protein>
    <submittedName>
        <fullName evidence="3">Uncharacterized protein</fullName>
    </submittedName>
</protein>
<evidence type="ECO:0000313" key="3">
    <source>
        <dbReference type="EMBL" id="KAK3263007.1"/>
    </source>
</evidence>
<keyword evidence="4" id="KW-1185">Reference proteome</keyword>
<dbReference type="EMBL" id="LGRX02015807">
    <property type="protein sequence ID" value="KAK3263007.1"/>
    <property type="molecule type" value="Genomic_DNA"/>
</dbReference>
<gene>
    <name evidence="3" type="ORF">CYMTET_28167</name>
</gene>
<reference evidence="3 4" key="1">
    <citation type="journal article" date="2015" name="Genome Biol. Evol.">
        <title>Comparative Genomics of a Bacterivorous Green Alga Reveals Evolutionary Causalities and Consequences of Phago-Mixotrophic Mode of Nutrition.</title>
        <authorList>
            <person name="Burns J.A."/>
            <person name="Paasch A."/>
            <person name="Narechania A."/>
            <person name="Kim E."/>
        </authorList>
    </citation>
    <scope>NUCLEOTIDE SEQUENCE [LARGE SCALE GENOMIC DNA]</scope>
    <source>
        <strain evidence="3 4">PLY_AMNH</strain>
    </source>
</reference>
<keyword evidence="2" id="KW-0472">Membrane</keyword>
<feature type="compositionally biased region" description="Acidic residues" evidence="1">
    <location>
        <begin position="121"/>
        <end position="131"/>
    </location>
</feature>